<accession>A0A7J6N3I8</accession>
<name>A0A7J6N3I8_PERCH</name>
<organism evidence="2 3">
    <name type="scientific">Perkinsus chesapeaki</name>
    <name type="common">Clam parasite</name>
    <name type="synonym">Perkinsus andrewsi</name>
    <dbReference type="NCBI Taxonomy" id="330153"/>
    <lineage>
        <taxon>Eukaryota</taxon>
        <taxon>Sar</taxon>
        <taxon>Alveolata</taxon>
        <taxon>Perkinsozoa</taxon>
        <taxon>Perkinsea</taxon>
        <taxon>Perkinsida</taxon>
        <taxon>Perkinsidae</taxon>
        <taxon>Perkinsus</taxon>
    </lineage>
</organism>
<evidence type="ECO:0000313" key="2">
    <source>
        <dbReference type="EMBL" id="KAF4678020.1"/>
    </source>
</evidence>
<proteinExistence type="predicted"/>
<evidence type="ECO:0000256" key="1">
    <source>
        <dbReference type="SAM" id="MobiDB-lite"/>
    </source>
</evidence>
<reference evidence="2 3" key="1">
    <citation type="submission" date="2020-04" db="EMBL/GenBank/DDBJ databases">
        <title>Perkinsus chesapeaki whole genome sequence.</title>
        <authorList>
            <person name="Bogema D.R."/>
        </authorList>
    </citation>
    <scope>NUCLEOTIDE SEQUENCE [LARGE SCALE GENOMIC DNA]</scope>
    <source>
        <strain evidence="2">ATCC PRA-425</strain>
    </source>
</reference>
<dbReference type="Proteomes" id="UP000591131">
    <property type="component" value="Unassembled WGS sequence"/>
</dbReference>
<dbReference type="EMBL" id="JAAPAO010000004">
    <property type="protein sequence ID" value="KAF4678020.1"/>
    <property type="molecule type" value="Genomic_DNA"/>
</dbReference>
<gene>
    <name evidence="2" type="ORF">FOL47_006969</name>
</gene>
<evidence type="ECO:0000313" key="3">
    <source>
        <dbReference type="Proteomes" id="UP000591131"/>
    </source>
</evidence>
<protein>
    <submittedName>
        <fullName evidence="2">Uncharacterized protein</fullName>
    </submittedName>
</protein>
<sequence>MRDPVPGNSTTTFLTPVELASELNNKTAGKRVIQKLPTNNRHPATSSLRITYTTGTSSSRDFGRIRAEFLLGQGIDSVISRCPREVESAVRALAGWLLQVRGLRLTTMTLSFARRSSSRGDVPYWLLNVNNLHAVTSKRRCSQHLAVRQGSHWTARCASEASTDEEGTSTNLSETSEPPLAQTSAYQSYRCGSCGGSFPSLPYRVAAVALHRSGQHLQQLMSSVENIGLLLPGMCPTSINPSEDRYRLVHTCGQCYRLHLALEDLAQVTGLFSIKLGGPVKKGQTMAEAEPEGLGCFINTLTELAHDEARKKAERISTPTAVDFLPLDADLPIPLDQRNDTFNDDLCSCDGIDRDDIGVNVKFRWRVMFYITKVAELNLDTIVPLGAVPRALIIRFSFLGTCYKLHTPISVGDCQAYVRALRLFWLFADDANSIQRWARKATTIQVSISLMCCKDATDGFGCMFEVPMSLCEIGLSDLSAMSPQQTNIMLELKTVSRRWCGEPPNATQRFIPPPSLRGWLCMDMPNPSIIDCHSNTTSGPPPVPLLRPVKPSAGLWVPQDWTYLGVASPLPDLWLELLTSHARVGAYQSKAPGGAGSPSPVADTQCQWNNGTAAVALLRLRVHGIQEAKVVEKASTGEDILVGLTLSEAKDETNTILGDWQKWIGEGVKLENMKMEEGIVM</sequence>
<dbReference type="OrthoDB" id="458633at2759"/>
<feature type="region of interest" description="Disordered" evidence="1">
    <location>
        <begin position="158"/>
        <end position="180"/>
    </location>
</feature>
<feature type="compositionally biased region" description="Polar residues" evidence="1">
    <location>
        <begin position="168"/>
        <end position="180"/>
    </location>
</feature>
<dbReference type="AlphaFoldDB" id="A0A7J6N3I8"/>
<comment type="caution">
    <text evidence="2">The sequence shown here is derived from an EMBL/GenBank/DDBJ whole genome shotgun (WGS) entry which is preliminary data.</text>
</comment>
<keyword evidence="3" id="KW-1185">Reference proteome</keyword>